<evidence type="ECO:0000313" key="2">
    <source>
        <dbReference type="EMBL" id="KAK9760092.1"/>
    </source>
</evidence>
<protein>
    <submittedName>
        <fullName evidence="2">Uncharacterized protein</fullName>
    </submittedName>
</protein>
<evidence type="ECO:0000313" key="3">
    <source>
        <dbReference type="Proteomes" id="UP001479436"/>
    </source>
</evidence>
<gene>
    <name evidence="2" type="ORF">K7432_016236</name>
</gene>
<keyword evidence="1" id="KW-0732">Signal</keyword>
<feature type="non-terminal residue" evidence="2">
    <location>
        <position position="110"/>
    </location>
</feature>
<proteinExistence type="predicted"/>
<organism evidence="2 3">
    <name type="scientific">Basidiobolus ranarum</name>
    <dbReference type="NCBI Taxonomy" id="34480"/>
    <lineage>
        <taxon>Eukaryota</taxon>
        <taxon>Fungi</taxon>
        <taxon>Fungi incertae sedis</taxon>
        <taxon>Zoopagomycota</taxon>
        <taxon>Entomophthoromycotina</taxon>
        <taxon>Basidiobolomycetes</taxon>
        <taxon>Basidiobolales</taxon>
        <taxon>Basidiobolaceae</taxon>
        <taxon>Basidiobolus</taxon>
    </lineage>
</organism>
<reference evidence="2 3" key="1">
    <citation type="submission" date="2023-04" db="EMBL/GenBank/DDBJ databases">
        <title>Genome of Basidiobolus ranarum AG-B5.</title>
        <authorList>
            <person name="Stajich J.E."/>
            <person name="Carter-House D."/>
            <person name="Gryganskyi A."/>
        </authorList>
    </citation>
    <scope>NUCLEOTIDE SEQUENCE [LARGE SCALE GENOMIC DNA]</scope>
    <source>
        <strain evidence="2 3">AG-B5</strain>
    </source>
</reference>
<comment type="caution">
    <text evidence="2">The sequence shown here is derived from an EMBL/GenBank/DDBJ whole genome shotgun (WGS) entry which is preliminary data.</text>
</comment>
<sequence>MVWRLQNCWLATLLAFLILHNQSLVSPAPLFSDRKPSIVQEVVYVLVNSSSFKQDKTSKTVEYLKDIFFLPDSPTPSSEGLQVILYSQADSCVQGEESLISSAPENVTHI</sequence>
<accession>A0ABR2WF06</accession>
<feature type="signal peptide" evidence="1">
    <location>
        <begin position="1"/>
        <end position="27"/>
    </location>
</feature>
<dbReference type="Proteomes" id="UP001479436">
    <property type="component" value="Unassembled WGS sequence"/>
</dbReference>
<evidence type="ECO:0000256" key="1">
    <source>
        <dbReference type="SAM" id="SignalP"/>
    </source>
</evidence>
<name>A0ABR2WF06_9FUNG</name>
<feature type="chain" id="PRO_5046617185" evidence="1">
    <location>
        <begin position="28"/>
        <end position="110"/>
    </location>
</feature>
<dbReference type="EMBL" id="JASJQH010002567">
    <property type="protein sequence ID" value="KAK9760092.1"/>
    <property type="molecule type" value="Genomic_DNA"/>
</dbReference>
<keyword evidence="3" id="KW-1185">Reference proteome</keyword>